<evidence type="ECO:0000313" key="4">
    <source>
        <dbReference type="EMBL" id="EOB15017.1"/>
    </source>
</evidence>
<keyword evidence="1" id="KW-0677">Repeat</keyword>
<sequence length="518" mass="60514">MKDNNFDFNLDLSLSTNGKKINHLQIKETRPCSAPPVDKLFLSDDVEIIDIQEHLQYSSYYRRNNKDDVRLPPPEFYMRGQNSIWLSEYDDIITKAFSSDLFTVRDKFNVSESSLLDKIDNDFPESESSTFNGPTRATTPIGDPTILDSDTFNSILKISKTVDNQNNTVNNSIYQETKFENTFLKDVCLFYSDQNKAEGSFNENYMKDFCATMSKDQEGSRLIQNKIEIANEEELGWFFDQIEDSLFDLSTNLFGNYVVQKIIPHLDKEQKNRLLEKFNDKIYGLSVHPYGCRVIQKIMESIDCIGFIMDEIKDHIFALIEDQNGNHVIQKYIEKSEDKSLIIQAFEKNAIYLSTHRYGCRVIQRLLEFCDEKNVKQILDVLIRNLESLVNDQYGNYVIQHMLTVSDKDEKDKVIKKIINDCYELSKYKFSSNVIEQCVIVSTKLQKEGFLDKFLEIDNERPRIYNMSIDMYGNYVVQRFFDSCDSEMKGKIKKALKPYLKDLKKINFARHILFKINT</sequence>
<feature type="repeat" description="Pumilio" evidence="2">
    <location>
        <begin position="380"/>
        <end position="416"/>
    </location>
</feature>
<dbReference type="InterPro" id="IPR033712">
    <property type="entry name" value="Pumilio_RNA-bd"/>
</dbReference>
<evidence type="ECO:0000259" key="3">
    <source>
        <dbReference type="PROSITE" id="PS50303"/>
    </source>
</evidence>
<dbReference type="PANTHER" id="PTHR12537:SF12">
    <property type="entry name" value="MATERNAL PROTEIN PUMILIO"/>
    <property type="match status" value="1"/>
</dbReference>
<protein>
    <recommendedName>
        <fullName evidence="3">PUM-HD domain-containing protein</fullName>
    </recommendedName>
</protein>
<dbReference type="OrthoDB" id="668540at2759"/>
<dbReference type="PANTHER" id="PTHR12537">
    <property type="entry name" value="RNA BINDING PROTEIN PUMILIO-RELATED"/>
    <property type="match status" value="1"/>
</dbReference>
<evidence type="ECO:0000313" key="5">
    <source>
        <dbReference type="Proteomes" id="UP000016927"/>
    </source>
</evidence>
<keyword evidence="5" id="KW-1185">Reference proteome</keyword>
<dbReference type="Proteomes" id="UP000016927">
    <property type="component" value="Unassembled WGS sequence"/>
</dbReference>
<dbReference type="InterPro" id="IPR001313">
    <property type="entry name" value="Pumilio_RNA-bd_rpt"/>
</dbReference>
<dbReference type="Pfam" id="PF00806">
    <property type="entry name" value="PUF"/>
    <property type="match status" value="8"/>
</dbReference>
<feature type="repeat" description="Pumilio" evidence="2">
    <location>
        <begin position="456"/>
        <end position="494"/>
    </location>
</feature>
<name>R0KXT0_NOSB1</name>
<dbReference type="STRING" id="578461.R0KXT0"/>
<dbReference type="VEuPathDB" id="MicrosporidiaDB:NBO_10g0008"/>
<dbReference type="OMA" id="RECSTAY"/>
<dbReference type="InterPro" id="IPR011989">
    <property type="entry name" value="ARM-like"/>
</dbReference>
<dbReference type="GO" id="GO:0003729">
    <property type="term" value="F:mRNA binding"/>
    <property type="evidence" value="ECO:0007669"/>
    <property type="project" value="TreeGrafter"/>
</dbReference>
<dbReference type="AlphaFoldDB" id="R0KXT0"/>
<dbReference type="GO" id="GO:0010608">
    <property type="term" value="P:post-transcriptional regulation of gene expression"/>
    <property type="evidence" value="ECO:0007669"/>
    <property type="project" value="TreeGrafter"/>
</dbReference>
<dbReference type="EMBL" id="KB908918">
    <property type="protein sequence ID" value="EOB15017.1"/>
    <property type="molecule type" value="Genomic_DNA"/>
</dbReference>
<dbReference type="CDD" id="cd07920">
    <property type="entry name" value="Pumilio"/>
    <property type="match status" value="1"/>
</dbReference>
<dbReference type="GO" id="GO:0005737">
    <property type="term" value="C:cytoplasm"/>
    <property type="evidence" value="ECO:0007669"/>
    <property type="project" value="TreeGrafter"/>
</dbReference>
<organism evidence="4 5">
    <name type="scientific">Nosema bombycis (strain CQ1 / CVCC 102059)</name>
    <name type="common">Microsporidian parasite</name>
    <name type="synonym">Pebrine of silkworm</name>
    <dbReference type="NCBI Taxonomy" id="578461"/>
    <lineage>
        <taxon>Eukaryota</taxon>
        <taxon>Fungi</taxon>
        <taxon>Fungi incertae sedis</taxon>
        <taxon>Microsporidia</taxon>
        <taxon>Nosematidae</taxon>
        <taxon>Nosema</taxon>
    </lineage>
</organism>
<evidence type="ECO:0000256" key="1">
    <source>
        <dbReference type="ARBA" id="ARBA00022737"/>
    </source>
</evidence>
<dbReference type="SUPFAM" id="SSF48371">
    <property type="entry name" value="ARM repeat"/>
    <property type="match status" value="1"/>
</dbReference>
<accession>R0KXT0</accession>
<dbReference type="InterPro" id="IPR016024">
    <property type="entry name" value="ARM-type_fold"/>
</dbReference>
<dbReference type="HOGENOM" id="CLU_004017_8_4_1"/>
<dbReference type="Gene3D" id="1.25.10.10">
    <property type="entry name" value="Leucine-rich Repeat Variant"/>
    <property type="match status" value="1"/>
</dbReference>
<feature type="repeat" description="Pumilio" evidence="2">
    <location>
        <begin position="241"/>
        <end position="276"/>
    </location>
</feature>
<dbReference type="InterPro" id="IPR033133">
    <property type="entry name" value="PUM-HD"/>
</dbReference>
<evidence type="ECO:0000256" key="2">
    <source>
        <dbReference type="PROSITE-ProRule" id="PRU00317"/>
    </source>
</evidence>
<reference evidence="4 5" key="1">
    <citation type="journal article" date="2013" name="BMC Genomics">
        <title>Comparative genomics of parasitic silkworm microsporidia reveal an association between genome expansion and host adaptation.</title>
        <authorList>
            <person name="Pan G."/>
            <person name="Xu J."/>
            <person name="Li T."/>
            <person name="Xia Q."/>
            <person name="Liu S.L."/>
            <person name="Zhang G."/>
            <person name="Li S."/>
            <person name="Li C."/>
            <person name="Liu H."/>
            <person name="Yang L."/>
            <person name="Liu T."/>
            <person name="Zhang X."/>
            <person name="Wu Z."/>
            <person name="Fan W."/>
            <person name="Dang X."/>
            <person name="Xiang H."/>
            <person name="Tao M."/>
            <person name="Li Y."/>
            <person name="Hu J."/>
            <person name="Li Z."/>
            <person name="Lin L."/>
            <person name="Luo J."/>
            <person name="Geng L."/>
            <person name="Wang L."/>
            <person name="Long M."/>
            <person name="Wan Y."/>
            <person name="He N."/>
            <person name="Zhang Z."/>
            <person name="Lu C."/>
            <person name="Keeling P.J."/>
            <person name="Wang J."/>
            <person name="Xiang Z."/>
            <person name="Zhou Z."/>
        </authorList>
    </citation>
    <scope>NUCLEOTIDE SEQUENCE [LARGE SCALE GENOMIC DNA]</scope>
    <source>
        <strain evidence="5">CQ1 / CVCC 102059</strain>
    </source>
</reference>
<dbReference type="SMART" id="SM00025">
    <property type="entry name" value="Pumilio"/>
    <property type="match status" value="8"/>
</dbReference>
<feature type="domain" description="PUM-HD" evidence="3">
    <location>
        <begin position="165"/>
        <end position="518"/>
    </location>
</feature>
<gene>
    <name evidence="4" type="ORF">NBO_10g0008</name>
</gene>
<proteinExistence type="predicted"/>
<feature type="repeat" description="Pumilio" evidence="2">
    <location>
        <begin position="311"/>
        <end position="347"/>
    </location>
</feature>
<dbReference type="PROSITE" id="PS50303">
    <property type="entry name" value="PUM_HD"/>
    <property type="match status" value="1"/>
</dbReference>
<dbReference type="PROSITE" id="PS50302">
    <property type="entry name" value="PUM"/>
    <property type="match status" value="4"/>
</dbReference>